<reference evidence="6" key="1">
    <citation type="journal article" date="2014" name="Science">
        <title>Ancient hybridizations among the ancestral genomes of bread wheat.</title>
        <authorList>
            <consortium name="International Wheat Genome Sequencing Consortium,"/>
            <person name="Marcussen T."/>
            <person name="Sandve S.R."/>
            <person name="Heier L."/>
            <person name="Spannagl M."/>
            <person name="Pfeifer M."/>
            <person name="Jakobsen K.S."/>
            <person name="Wulff B.B."/>
            <person name="Steuernagel B."/>
            <person name="Mayer K.F."/>
            <person name="Olsen O.A."/>
        </authorList>
    </citation>
    <scope>NUCLEOTIDE SEQUENCE [LARGE SCALE GENOMIC DNA]</scope>
    <source>
        <strain evidence="6">cv. AL8/78</strain>
    </source>
</reference>
<dbReference type="Proteomes" id="UP000015105">
    <property type="component" value="Chromosome 6D"/>
</dbReference>
<proteinExistence type="predicted"/>
<dbReference type="EnsemblPlants" id="AET6Gv20641200.3">
    <property type="protein sequence ID" value="AET6Gv20641200.3"/>
    <property type="gene ID" value="AET6Gv20641200"/>
</dbReference>
<keyword evidence="6" id="KW-1185">Reference proteome</keyword>
<protein>
    <recommendedName>
        <fullName evidence="4">AAA+ ATPase domain-containing protein</fullName>
    </recommendedName>
</protein>
<name>A0A453P842_AEGTS</name>
<evidence type="ECO:0000313" key="5">
    <source>
        <dbReference type="EnsemblPlants" id="AET6Gv20641200.3"/>
    </source>
</evidence>
<dbReference type="SUPFAM" id="SSF52540">
    <property type="entry name" value="P-loop containing nucleoside triphosphate hydrolases"/>
    <property type="match status" value="1"/>
</dbReference>
<dbReference type="InterPro" id="IPR050130">
    <property type="entry name" value="ClpA_ClpB"/>
</dbReference>
<feature type="compositionally biased region" description="Low complexity" evidence="3">
    <location>
        <begin position="77"/>
        <end position="88"/>
    </location>
</feature>
<keyword evidence="2" id="KW-0067">ATP-binding</keyword>
<dbReference type="STRING" id="200361.A0A453P842"/>
<feature type="domain" description="AAA+ ATPase" evidence="4">
    <location>
        <begin position="125"/>
        <end position="317"/>
    </location>
</feature>
<dbReference type="GO" id="GO:0005524">
    <property type="term" value="F:ATP binding"/>
    <property type="evidence" value="ECO:0007669"/>
    <property type="project" value="UniProtKB-KW"/>
</dbReference>
<dbReference type="CDD" id="cd00009">
    <property type="entry name" value="AAA"/>
    <property type="match status" value="1"/>
</dbReference>
<dbReference type="GO" id="GO:0016887">
    <property type="term" value="F:ATP hydrolysis activity"/>
    <property type="evidence" value="ECO:0007669"/>
    <property type="project" value="InterPro"/>
</dbReference>
<evidence type="ECO:0000259" key="4">
    <source>
        <dbReference type="SMART" id="SM00382"/>
    </source>
</evidence>
<reference evidence="6" key="2">
    <citation type="journal article" date="2017" name="Nat. Plants">
        <title>The Aegilops tauschii genome reveals multiple impacts of transposons.</title>
        <authorList>
            <person name="Zhao G."/>
            <person name="Zou C."/>
            <person name="Li K."/>
            <person name="Wang K."/>
            <person name="Li T."/>
            <person name="Gao L."/>
            <person name="Zhang X."/>
            <person name="Wang H."/>
            <person name="Yang Z."/>
            <person name="Liu X."/>
            <person name="Jiang W."/>
            <person name="Mao L."/>
            <person name="Kong X."/>
            <person name="Jiao Y."/>
            <person name="Jia J."/>
        </authorList>
    </citation>
    <scope>NUCLEOTIDE SEQUENCE [LARGE SCALE GENOMIC DNA]</scope>
    <source>
        <strain evidence="6">cv. AL8/78</strain>
    </source>
</reference>
<dbReference type="Gene3D" id="3.40.50.300">
    <property type="entry name" value="P-loop containing nucleotide triphosphate hydrolases"/>
    <property type="match status" value="2"/>
</dbReference>
<evidence type="ECO:0000256" key="3">
    <source>
        <dbReference type="SAM" id="MobiDB-lite"/>
    </source>
</evidence>
<evidence type="ECO:0000256" key="2">
    <source>
        <dbReference type="ARBA" id="ARBA00022840"/>
    </source>
</evidence>
<dbReference type="InterPro" id="IPR003959">
    <property type="entry name" value="ATPase_AAA_core"/>
</dbReference>
<dbReference type="Pfam" id="PF17871">
    <property type="entry name" value="AAA_lid_9"/>
    <property type="match status" value="1"/>
</dbReference>
<accession>A0A453P842</accession>
<dbReference type="InterPro" id="IPR003593">
    <property type="entry name" value="AAA+_ATPase"/>
</dbReference>
<reference evidence="5" key="5">
    <citation type="journal article" date="2021" name="G3 (Bethesda)">
        <title>Aegilops tauschii genome assembly Aet v5.0 features greater sequence contiguity and improved annotation.</title>
        <authorList>
            <person name="Wang L."/>
            <person name="Zhu T."/>
            <person name="Rodriguez J.C."/>
            <person name="Deal K.R."/>
            <person name="Dubcovsky J."/>
            <person name="McGuire P.E."/>
            <person name="Lux T."/>
            <person name="Spannagl M."/>
            <person name="Mayer K.F.X."/>
            <person name="Baldrich P."/>
            <person name="Meyers B.C."/>
            <person name="Huo N."/>
            <person name="Gu Y.Q."/>
            <person name="Zhou H."/>
            <person name="Devos K.M."/>
            <person name="Bennetzen J.L."/>
            <person name="Unver T."/>
            <person name="Budak H."/>
            <person name="Gulick P.J."/>
            <person name="Galiba G."/>
            <person name="Kalapos B."/>
            <person name="Nelson D.R."/>
            <person name="Li P."/>
            <person name="You F.M."/>
            <person name="Luo M.C."/>
            <person name="Dvorak J."/>
        </authorList>
    </citation>
    <scope>NUCLEOTIDE SEQUENCE [LARGE SCALE GENOMIC DNA]</scope>
    <source>
        <strain evidence="5">cv. AL8/78</strain>
    </source>
</reference>
<dbReference type="PANTHER" id="PTHR11638">
    <property type="entry name" value="ATP-DEPENDENT CLP PROTEASE"/>
    <property type="match status" value="1"/>
</dbReference>
<dbReference type="SMART" id="SM00382">
    <property type="entry name" value="AAA"/>
    <property type="match status" value="1"/>
</dbReference>
<dbReference type="AlphaFoldDB" id="A0A453P842"/>
<reference evidence="5" key="3">
    <citation type="journal article" date="2017" name="Nature">
        <title>Genome sequence of the progenitor of the wheat D genome Aegilops tauschii.</title>
        <authorList>
            <person name="Luo M.C."/>
            <person name="Gu Y.Q."/>
            <person name="Puiu D."/>
            <person name="Wang H."/>
            <person name="Twardziok S.O."/>
            <person name="Deal K.R."/>
            <person name="Huo N."/>
            <person name="Zhu T."/>
            <person name="Wang L."/>
            <person name="Wang Y."/>
            <person name="McGuire P.E."/>
            <person name="Liu S."/>
            <person name="Long H."/>
            <person name="Ramasamy R.K."/>
            <person name="Rodriguez J.C."/>
            <person name="Van S.L."/>
            <person name="Yuan L."/>
            <person name="Wang Z."/>
            <person name="Xia Z."/>
            <person name="Xiao L."/>
            <person name="Anderson O.D."/>
            <person name="Ouyang S."/>
            <person name="Liang Y."/>
            <person name="Zimin A.V."/>
            <person name="Pertea G."/>
            <person name="Qi P."/>
            <person name="Bennetzen J.L."/>
            <person name="Dai X."/>
            <person name="Dawson M.W."/>
            <person name="Muller H.G."/>
            <person name="Kugler K."/>
            <person name="Rivarola-Duarte L."/>
            <person name="Spannagl M."/>
            <person name="Mayer K.F.X."/>
            <person name="Lu F.H."/>
            <person name="Bevan M.W."/>
            <person name="Leroy P."/>
            <person name="Li P."/>
            <person name="You F.M."/>
            <person name="Sun Q."/>
            <person name="Liu Z."/>
            <person name="Lyons E."/>
            <person name="Wicker T."/>
            <person name="Salzberg S.L."/>
            <person name="Devos K.M."/>
            <person name="Dvorak J."/>
        </authorList>
    </citation>
    <scope>NUCLEOTIDE SEQUENCE [LARGE SCALE GENOMIC DNA]</scope>
    <source>
        <strain evidence="5">cv. AL8/78</strain>
    </source>
</reference>
<dbReference type="InterPro" id="IPR041546">
    <property type="entry name" value="ClpA/ClpB_AAA_lid"/>
</dbReference>
<feature type="region of interest" description="Disordered" evidence="3">
    <location>
        <begin position="61"/>
        <end position="88"/>
    </location>
</feature>
<sequence>ASAPASGGVAPAHFVTPTAATASPLAFSTSPSPIDLAAAADAPGGRTSGSVYRPPVVKTRTTLNSSAGGRRGSLVGAAPKAAPTPKETALSTYGRDMTVVAGMTDPVIGRDDEIDRVVCILCRRTKNSALLVGAPGVGKTAIAEGLARRIAGGMVPAALAGARVVEVDLGAMVAGTQYRGMFEQRLKDVIKEAEDADGQVVLFIDEVHMLVGPGRQFPDKAIDLIDEACSTTWMQIDSQRQWSATQSTSARVVRDGVLCPDHVAQIVSRWTGIPVATLDEEEKEKLIHLANRLHERVVDQDEAVNLVAQATELTKALAEQLFNTEKMLVSL</sequence>
<dbReference type="Gramene" id="AET6Gv20641200.3">
    <property type="protein sequence ID" value="AET6Gv20641200.3"/>
    <property type="gene ID" value="AET6Gv20641200"/>
</dbReference>
<evidence type="ECO:0000256" key="1">
    <source>
        <dbReference type="ARBA" id="ARBA00022741"/>
    </source>
</evidence>
<dbReference type="GO" id="GO:0034605">
    <property type="term" value="P:cellular response to heat"/>
    <property type="evidence" value="ECO:0007669"/>
    <property type="project" value="TreeGrafter"/>
</dbReference>
<dbReference type="PANTHER" id="PTHR11638:SF174">
    <property type="entry name" value="AAA+ ATPASE DOMAIN-CONTAINING PROTEIN"/>
    <property type="match status" value="1"/>
</dbReference>
<evidence type="ECO:0000313" key="6">
    <source>
        <dbReference type="Proteomes" id="UP000015105"/>
    </source>
</evidence>
<organism evidence="5 6">
    <name type="scientific">Aegilops tauschii subsp. strangulata</name>
    <name type="common">Goatgrass</name>
    <dbReference type="NCBI Taxonomy" id="200361"/>
    <lineage>
        <taxon>Eukaryota</taxon>
        <taxon>Viridiplantae</taxon>
        <taxon>Streptophyta</taxon>
        <taxon>Embryophyta</taxon>
        <taxon>Tracheophyta</taxon>
        <taxon>Spermatophyta</taxon>
        <taxon>Magnoliopsida</taxon>
        <taxon>Liliopsida</taxon>
        <taxon>Poales</taxon>
        <taxon>Poaceae</taxon>
        <taxon>BOP clade</taxon>
        <taxon>Pooideae</taxon>
        <taxon>Triticodae</taxon>
        <taxon>Triticeae</taxon>
        <taxon>Triticinae</taxon>
        <taxon>Aegilops</taxon>
    </lineage>
</organism>
<dbReference type="Pfam" id="PF00004">
    <property type="entry name" value="AAA"/>
    <property type="match status" value="1"/>
</dbReference>
<dbReference type="InterPro" id="IPR027417">
    <property type="entry name" value="P-loop_NTPase"/>
</dbReference>
<keyword evidence="1" id="KW-0547">Nucleotide-binding</keyword>
<dbReference type="GO" id="GO:0005737">
    <property type="term" value="C:cytoplasm"/>
    <property type="evidence" value="ECO:0007669"/>
    <property type="project" value="TreeGrafter"/>
</dbReference>
<reference evidence="5" key="4">
    <citation type="submission" date="2019-03" db="UniProtKB">
        <authorList>
            <consortium name="EnsemblPlants"/>
        </authorList>
    </citation>
    <scope>IDENTIFICATION</scope>
</reference>